<dbReference type="GO" id="GO:0042276">
    <property type="term" value="P:error-prone translesion synthesis"/>
    <property type="evidence" value="ECO:0007669"/>
    <property type="project" value="TreeGrafter"/>
</dbReference>
<keyword evidence="4" id="KW-0479">Metal-binding</keyword>
<dbReference type="InterPro" id="IPR043128">
    <property type="entry name" value="Rev_trsase/Diguanyl_cyclase"/>
</dbReference>
<comment type="subcellular location">
    <subcellularLocation>
        <location evidence="4">Cytoplasm</location>
    </subcellularLocation>
</comment>
<dbReference type="Proteomes" id="UP001232019">
    <property type="component" value="Chromosome"/>
</dbReference>
<protein>
    <recommendedName>
        <fullName evidence="4">DNA polymerase IV</fullName>
        <shortName evidence="4">Pol IV</shortName>
        <ecNumber evidence="4">2.7.7.7</ecNumber>
    </recommendedName>
</protein>
<dbReference type="AlphaFoldDB" id="A0AA52F176"/>
<comment type="function">
    <text evidence="4">Poorly processive, error-prone DNA polymerase involved in untargeted mutagenesis. Copies undamaged DNA at stalled replication forks, which arise in vivo from mismatched or misaligned primer ends. These misaligned primers can be extended by PolIV. Exhibits no 3'-5' exonuclease (proofreading) activity. May be involved in translesional synthesis, in conjunction with the beta clamp from PolIII.</text>
</comment>
<dbReference type="HAMAP" id="MF_01113">
    <property type="entry name" value="DNApol_IV"/>
    <property type="match status" value="1"/>
</dbReference>
<dbReference type="EMBL" id="CP129968">
    <property type="protein sequence ID" value="WNB18534.1"/>
    <property type="molecule type" value="Genomic_DNA"/>
</dbReference>
<dbReference type="CDD" id="cd03586">
    <property type="entry name" value="PolY_Pol_IV_kappa"/>
    <property type="match status" value="1"/>
</dbReference>
<dbReference type="Pfam" id="PF11798">
    <property type="entry name" value="IMS_HHH"/>
    <property type="match status" value="1"/>
</dbReference>
<feature type="binding site" evidence="4">
    <location>
        <position position="106"/>
    </location>
    <ligand>
        <name>Mg(2+)</name>
        <dbReference type="ChEBI" id="CHEBI:18420"/>
    </ligand>
</feature>
<keyword evidence="4" id="KW-0235">DNA replication</keyword>
<keyword evidence="3 4" id="KW-0239">DNA-directed DNA polymerase</keyword>
<dbReference type="InterPro" id="IPR036775">
    <property type="entry name" value="DNA_pol_Y-fam_lit_finger_sf"/>
</dbReference>
<dbReference type="InterPro" id="IPR043502">
    <property type="entry name" value="DNA/RNA_pol_sf"/>
</dbReference>
<comment type="similarity">
    <text evidence="1 4">Belongs to the DNA polymerase type-Y family.</text>
</comment>
<comment type="catalytic activity">
    <reaction evidence="4">
        <text>DNA(n) + a 2'-deoxyribonucleoside 5'-triphosphate = DNA(n+1) + diphosphate</text>
        <dbReference type="Rhea" id="RHEA:22508"/>
        <dbReference type="Rhea" id="RHEA-COMP:17339"/>
        <dbReference type="Rhea" id="RHEA-COMP:17340"/>
        <dbReference type="ChEBI" id="CHEBI:33019"/>
        <dbReference type="ChEBI" id="CHEBI:61560"/>
        <dbReference type="ChEBI" id="CHEBI:173112"/>
        <dbReference type="EC" id="2.7.7.7"/>
    </reaction>
</comment>
<proteinExistence type="inferred from homology"/>
<feature type="domain" description="UmuC" evidence="5">
    <location>
        <begin position="9"/>
        <end position="187"/>
    </location>
</feature>
<accession>A0AA52F176</accession>
<dbReference type="Gene3D" id="3.30.70.270">
    <property type="match status" value="1"/>
</dbReference>
<dbReference type="InterPro" id="IPR024728">
    <property type="entry name" value="PolY_HhH_motif"/>
</dbReference>
<dbReference type="Gene3D" id="3.30.1490.100">
    <property type="entry name" value="DNA polymerase, Y-family, little finger domain"/>
    <property type="match status" value="1"/>
</dbReference>
<dbReference type="PANTHER" id="PTHR11076:SF33">
    <property type="entry name" value="DNA POLYMERASE KAPPA"/>
    <property type="match status" value="1"/>
</dbReference>
<keyword evidence="4" id="KW-0238">DNA-binding</keyword>
<dbReference type="InterPro" id="IPR022880">
    <property type="entry name" value="DNApol_IV"/>
</dbReference>
<name>A0AA52F176_9BACT</name>
<dbReference type="KEGG" id="marp:QYS47_30515"/>
<dbReference type="Gene3D" id="1.10.150.20">
    <property type="entry name" value="5' to 3' exonuclease, C-terminal subdomain"/>
    <property type="match status" value="1"/>
</dbReference>
<organism evidence="6">
    <name type="scientific">Marivirga arenosa</name>
    <dbReference type="NCBI Taxonomy" id="3059076"/>
    <lineage>
        <taxon>Bacteria</taxon>
        <taxon>Pseudomonadati</taxon>
        <taxon>Bacteroidota</taxon>
        <taxon>Cytophagia</taxon>
        <taxon>Cytophagales</taxon>
        <taxon>Marivirgaceae</taxon>
        <taxon>Marivirga</taxon>
    </lineage>
</organism>
<dbReference type="NCBIfam" id="NF002677">
    <property type="entry name" value="PRK02406.1"/>
    <property type="match status" value="1"/>
</dbReference>
<dbReference type="SUPFAM" id="SSF56672">
    <property type="entry name" value="DNA/RNA polymerases"/>
    <property type="match status" value="1"/>
</dbReference>
<evidence type="ECO:0000256" key="4">
    <source>
        <dbReference type="HAMAP-Rule" id="MF_01113"/>
    </source>
</evidence>
<evidence type="ECO:0000256" key="1">
    <source>
        <dbReference type="ARBA" id="ARBA00010945"/>
    </source>
</evidence>
<dbReference type="PROSITE" id="PS50173">
    <property type="entry name" value="UMUC"/>
    <property type="match status" value="1"/>
</dbReference>
<comment type="subunit">
    <text evidence="4">Monomer.</text>
</comment>
<evidence type="ECO:0000256" key="2">
    <source>
        <dbReference type="ARBA" id="ARBA00022457"/>
    </source>
</evidence>
<evidence type="ECO:0000259" key="5">
    <source>
        <dbReference type="PROSITE" id="PS50173"/>
    </source>
</evidence>
<dbReference type="RefSeq" id="WP_322348047.1">
    <property type="nucleotide sequence ID" value="NZ_CP129968.2"/>
</dbReference>
<dbReference type="Pfam" id="PF00817">
    <property type="entry name" value="IMS"/>
    <property type="match status" value="1"/>
</dbReference>
<dbReference type="GO" id="GO:0000287">
    <property type="term" value="F:magnesium ion binding"/>
    <property type="evidence" value="ECO:0007669"/>
    <property type="project" value="UniProtKB-UniRule"/>
</dbReference>
<dbReference type="GO" id="GO:0009432">
    <property type="term" value="P:SOS response"/>
    <property type="evidence" value="ECO:0007669"/>
    <property type="project" value="TreeGrafter"/>
</dbReference>
<keyword evidence="4" id="KW-0460">Magnesium</keyword>
<gene>
    <name evidence="4 6" type="primary">dinB</name>
    <name evidence="6" type="ORF">QYS47_30515</name>
</gene>
<keyword evidence="4 6" id="KW-0808">Transferase</keyword>
<comment type="cofactor">
    <cofactor evidence="4">
        <name>Mg(2+)</name>
        <dbReference type="ChEBI" id="CHEBI:18420"/>
    </cofactor>
    <text evidence="4">Binds 2 magnesium ions per subunit.</text>
</comment>
<sequence>MKENTTRSIIHLDMDTFFVSVERLLDSSLNGRPVIVGGGHRGVVAACSYETRVHGVHSAMPMKSALQLCPEAIVIPGDMQNYSYYSKMITEIIKSESPIFEKASVDEFYLDVSGMDKYFGCYQWGKELRKKIIKESGLPISMGLSQNKMVSKVATGEAKPNNTKQILPGTEIEFLDPMPVGKIPMIGKKTSELLRSMGVKRVETLRQIPRQLMEHTFGKNGILMWQRAQGIDNTPITPYTEQKSISTESTFHDDSMDVKQMKAILVAMIEKLAHKLRDQNRLTSIISIKIRYSNFDTESKQKRISYTASDKSLIRFGKELFDQLYTRRMMIRLIGVRLSGLVHGNYQINLFDDTEEYIQLYQALDKIRHKHGLESIVRGNTVGLDKRLRRDENWFGAN</sequence>
<keyword evidence="2 4" id="KW-0515">Mutator protein</keyword>
<dbReference type="Gene3D" id="3.40.1170.60">
    <property type="match status" value="1"/>
</dbReference>
<dbReference type="GO" id="GO:0003887">
    <property type="term" value="F:DNA-directed DNA polymerase activity"/>
    <property type="evidence" value="ECO:0007669"/>
    <property type="project" value="UniProtKB-UniRule"/>
</dbReference>
<keyword evidence="4" id="KW-0234">DNA repair</keyword>
<keyword evidence="4 6" id="KW-0548">Nucleotidyltransferase</keyword>
<feature type="active site" evidence="4">
    <location>
        <position position="107"/>
    </location>
</feature>
<dbReference type="GO" id="GO:0005829">
    <property type="term" value="C:cytosol"/>
    <property type="evidence" value="ECO:0007669"/>
    <property type="project" value="TreeGrafter"/>
</dbReference>
<dbReference type="Pfam" id="PF11799">
    <property type="entry name" value="IMS_C"/>
    <property type="match status" value="1"/>
</dbReference>
<dbReference type="InterPro" id="IPR017961">
    <property type="entry name" value="DNA_pol_Y-fam_little_finger"/>
</dbReference>
<keyword evidence="4" id="KW-0963">Cytoplasm</keyword>
<evidence type="ECO:0000313" key="6">
    <source>
        <dbReference type="EMBL" id="WNB18534.1"/>
    </source>
</evidence>
<dbReference type="GO" id="GO:0006261">
    <property type="term" value="P:DNA-templated DNA replication"/>
    <property type="evidence" value="ECO:0007669"/>
    <property type="project" value="UniProtKB-UniRule"/>
</dbReference>
<dbReference type="GO" id="GO:0006281">
    <property type="term" value="P:DNA repair"/>
    <property type="evidence" value="ECO:0007669"/>
    <property type="project" value="UniProtKB-UniRule"/>
</dbReference>
<feature type="binding site" evidence="4">
    <location>
        <position position="13"/>
    </location>
    <ligand>
        <name>Mg(2+)</name>
        <dbReference type="ChEBI" id="CHEBI:18420"/>
    </ligand>
</feature>
<keyword evidence="4" id="KW-0227">DNA damage</keyword>
<dbReference type="InterPro" id="IPR001126">
    <property type="entry name" value="UmuC"/>
</dbReference>
<dbReference type="PANTHER" id="PTHR11076">
    <property type="entry name" value="DNA REPAIR POLYMERASE UMUC / TRANSFERASE FAMILY MEMBER"/>
    <property type="match status" value="1"/>
</dbReference>
<dbReference type="SUPFAM" id="SSF100879">
    <property type="entry name" value="Lesion bypass DNA polymerase (Y-family), little finger domain"/>
    <property type="match status" value="1"/>
</dbReference>
<evidence type="ECO:0000256" key="3">
    <source>
        <dbReference type="ARBA" id="ARBA00022932"/>
    </source>
</evidence>
<feature type="site" description="Substrate discrimination" evidence="4">
    <location>
        <position position="18"/>
    </location>
</feature>
<reference evidence="6" key="1">
    <citation type="submission" date="2023-08" db="EMBL/GenBank/DDBJ databases">
        <title>Comparative genomics and taxonomic characterization of three novel marine species of genus Marivirga.</title>
        <authorList>
            <person name="Muhammad N."/>
            <person name="Kim S.-G."/>
        </authorList>
    </citation>
    <scope>NUCLEOTIDE SEQUENCE</scope>
    <source>
        <strain evidence="6">BKB1-2</strain>
    </source>
</reference>
<dbReference type="EC" id="2.7.7.7" evidence="4"/>
<dbReference type="GO" id="GO:0003684">
    <property type="term" value="F:damaged DNA binding"/>
    <property type="evidence" value="ECO:0007669"/>
    <property type="project" value="InterPro"/>
</dbReference>
<dbReference type="InterPro" id="IPR050116">
    <property type="entry name" value="DNA_polymerase-Y"/>
</dbReference>